<dbReference type="NCBIfam" id="TIGR00669">
    <property type="entry name" value="asnA"/>
    <property type="match status" value="1"/>
</dbReference>
<accession>A0A7S2UXM3</accession>
<dbReference type="InterPro" id="IPR006195">
    <property type="entry name" value="aa-tRNA-synth_II"/>
</dbReference>
<dbReference type="Gene3D" id="3.30.930.10">
    <property type="entry name" value="Bira Bifunctional Protein, Domain 2"/>
    <property type="match status" value="1"/>
</dbReference>
<keyword evidence="1" id="KW-0963">Cytoplasm</keyword>
<dbReference type="AlphaFoldDB" id="A0A7S2UXM3"/>
<dbReference type="PANTHER" id="PTHR30073:SF5">
    <property type="entry name" value="ASPARTATE--AMMONIA LIGASE"/>
    <property type="match status" value="1"/>
</dbReference>
<dbReference type="HAMAP" id="MF_00555">
    <property type="entry name" value="AsnA"/>
    <property type="match status" value="1"/>
</dbReference>
<evidence type="ECO:0000259" key="7">
    <source>
        <dbReference type="PROSITE" id="PS50862"/>
    </source>
</evidence>
<dbReference type="InterPro" id="IPR045864">
    <property type="entry name" value="aa-tRNA-synth_II/BPL/LPL"/>
</dbReference>
<dbReference type="GO" id="GO:0004071">
    <property type="term" value="F:aspartate-ammonia ligase activity"/>
    <property type="evidence" value="ECO:0007669"/>
    <property type="project" value="InterPro"/>
</dbReference>
<keyword evidence="5" id="KW-0067">ATP-binding</keyword>
<dbReference type="PIRSF" id="PIRSF001555">
    <property type="entry name" value="Asp_ammon_ligase"/>
    <property type="match status" value="1"/>
</dbReference>
<evidence type="ECO:0000256" key="3">
    <source>
        <dbReference type="ARBA" id="ARBA00022605"/>
    </source>
</evidence>
<feature type="domain" description="Aminoacyl-transfer RNA synthetases class-II family profile" evidence="7">
    <location>
        <begin position="128"/>
        <end position="350"/>
    </location>
</feature>
<evidence type="ECO:0000256" key="1">
    <source>
        <dbReference type="ARBA" id="ARBA00022490"/>
    </source>
</evidence>
<dbReference type="SUPFAM" id="SSF55681">
    <property type="entry name" value="Class II aaRS and biotin synthetases"/>
    <property type="match status" value="1"/>
</dbReference>
<reference evidence="8" key="1">
    <citation type="submission" date="2021-01" db="EMBL/GenBank/DDBJ databases">
        <authorList>
            <person name="Corre E."/>
            <person name="Pelletier E."/>
            <person name="Niang G."/>
            <person name="Scheremetjew M."/>
            <person name="Finn R."/>
            <person name="Kale V."/>
            <person name="Holt S."/>
            <person name="Cochrane G."/>
            <person name="Meng A."/>
            <person name="Brown T."/>
            <person name="Cohen L."/>
        </authorList>
    </citation>
    <scope>NUCLEOTIDE SEQUENCE</scope>
    <source>
        <strain evidence="8">CCMP1661</strain>
    </source>
</reference>
<sequence>MAKVVNNKVDEITQPQKKIKVSAPAAGVHVDFDNDLRARERAIWMIKGTFQGHIEEQLNLERASAPLIIKSGQGVNDDLNGIEKKATFKIKNMGNMPCEIPQSLAKWKRIALKKYGMQPGEGIWVNMNAIRPDEDVDAWHSIYVDQYDWERVLSASDRNVEFLKGIVRKIYAALKATESAVHEAYPQIEKLLPEEITFIHTTELEEKYPDLTPKERERAASKEYGACFVIGIGAPLKNGVPHDGRAPDYDDWSTPTPLGPGLNGDILVWNPILQREFELSSMGIRVNKDSLQAQLAQRNCLERAQLLYHQGVLNDEWPLTIGGGIGQARLCMYFLRRSHVGETQSSVWAPTILDELKTKGVKLL</sequence>
<dbReference type="PROSITE" id="PS50862">
    <property type="entry name" value="AA_TRNA_LIGASE_II"/>
    <property type="match status" value="1"/>
</dbReference>
<keyword evidence="3" id="KW-0028">Amino-acid biosynthesis</keyword>
<dbReference type="EMBL" id="HBHR01009873">
    <property type="protein sequence ID" value="CAD9862179.1"/>
    <property type="molecule type" value="Transcribed_RNA"/>
</dbReference>
<dbReference type="GO" id="GO:0005829">
    <property type="term" value="C:cytosol"/>
    <property type="evidence" value="ECO:0007669"/>
    <property type="project" value="TreeGrafter"/>
</dbReference>
<dbReference type="GO" id="GO:0005524">
    <property type="term" value="F:ATP binding"/>
    <property type="evidence" value="ECO:0007669"/>
    <property type="project" value="UniProtKB-KW"/>
</dbReference>
<gene>
    <name evidence="8" type="ORF">FJAP1339_LOCUS4711</name>
</gene>
<dbReference type="PANTHER" id="PTHR30073">
    <property type="entry name" value="ASPARTATE--AMMONIA LIGASE"/>
    <property type="match status" value="1"/>
</dbReference>
<dbReference type="InterPro" id="IPR004618">
    <property type="entry name" value="AsnA"/>
</dbReference>
<keyword evidence="2" id="KW-0436">Ligase</keyword>
<dbReference type="GO" id="GO:0006529">
    <property type="term" value="P:asparagine biosynthetic process"/>
    <property type="evidence" value="ECO:0007669"/>
    <property type="project" value="UniProtKB-KW"/>
</dbReference>
<organism evidence="8">
    <name type="scientific">Fibrocapsa japonica</name>
    <dbReference type="NCBI Taxonomy" id="94617"/>
    <lineage>
        <taxon>Eukaryota</taxon>
        <taxon>Sar</taxon>
        <taxon>Stramenopiles</taxon>
        <taxon>Ochrophyta</taxon>
        <taxon>Raphidophyceae</taxon>
        <taxon>Chattonellales</taxon>
        <taxon>Chattonellaceae</taxon>
        <taxon>Fibrocapsa</taxon>
    </lineage>
</organism>
<name>A0A7S2UXM3_9STRA</name>
<dbReference type="Pfam" id="PF03590">
    <property type="entry name" value="AsnA"/>
    <property type="match status" value="1"/>
</dbReference>
<evidence type="ECO:0000313" key="8">
    <source>
        <dbReference type="EMBL" id="CAD9862179.1"/>
    </source>
</evidence>
<evidence type="ECO:0000256" key="6">
    <source>
        <dbReference type="ARBA" id="ARBA00022888"/>
    </source>
</evidence>
<evidence type="ECO:0000256" key="5">
    <source>
        <dbReference type="ARBA" id="ARBA00022840"/>
    </source>
</evidence>
<keyword evidence="6" id="KW-0061">Asparagine biosynthesis</keyword>
<evidence type="ECO:0000256" key="2">
    <source>
        <dbReference type="ARBA" id="ARBA00022598"/>
    </source>
</evidence>
<protein>
    <recommendedName>
        <fullName evidence="7">Aminoacyl-transfer RNA synthetases class-II family profile domain-containing protein</fullName>
    </recommendedName>
</protein>
<keyword evidence="4" id="KW-0547">Nucleotide-binding</keyword>
<evidence type="ECO:0000256" key="4">
    <source>
        <dbReference type="ARBA" id="ARBA00022741"/>
    </source>
</evidence>
<proteinExistence type="inferred from homology"/>